<dbReference type="InterPro" id="IPR001451">
    <property type="entry name" value="Hexapep"/>
</dbReference>
<evidence type="ECO:0000259" key="4">
    <source>
        <dbReference type="SMART" id="SM01266"/>
    </source>
</evidence>
<comment type="similarity">
    <text evidence="1">Belongs to the transferase hexapeptide repeat family.</text>
</comment>
<gene>
    <name evidence="5" type="ORF">TCHU04912_LOCUS14141</name>
</gene>
<dbReference type="InterPro" id="IPR051159">
    <property type="entry name" value="Hexapeptide_acetyltransf"/>
</dbReference>
<dbReference type="Pfam" id="PF12464">
    <property type="entry name" value="Mac"/>
    <property type="match status" value="1"/>
</dbReference>
<dbReference type="GO" id="GO:0016407">
    <property type="term" value="F:acetyltransferase activity"/>
    <property type="evidence" value="ECO:0007669"/>
    <property type="project" value="InterPro"/>
</dbReference>
<dbReference type="EMBL" id="HBGG01027451">
    <property type="protein sequence ID" value="CAD9211902.1"/>
    <property type="molecule type" value="Transcribed_RNA"/>
</dbReference>
<protein>
    <recommendedName>
        <fullName evidence="4">Maltose/galactoside acetyltransferase domain-containing protein</fullName>
    </recommendedName>
</protein>
<dbReference type="PROSITE" id="PS00101">
    <property type="entry name" value="HEXAPEP_TRANSFERASES"/>
    <property type="match status" value="1"/>
</dbReference>
<dbReference type="SUPFAM" id="SSF51161">
    <property type="entry name" value="Trimeric LpxA-like enzymes"/>
    <property type="match status" value="1"/>
</dbReference>
<reference evidence="5" key="1">
    <citation type="submission" date="2021-01" db="EMBL/GenBank/DDBJ databases">
        <authorList>
            <person name="Corre E."/>
            <person name="Pelletier E."/>
            <person name="Niang G."/>
            <person name="Scheremetjew M."/>
            <person name="Finn R."/>
            <person name="Kale V."/>
            <person name="Holt S."/>
            <person name="Cochrane G."/>
            <person name="Meng A."/>
            <person name="Brown T."/>
            <person name="Cohen L."/>
        </authorList>
    </citation>
    <scope>NUCLEOTIDE SEQUENCE</scope>
    <source>
        <strain evidence="5">PLY429</strain>
    </source>
</reference>
<dbReference type="CDD" id="cd03357">
    <property type="entry name" value="LbH_MAT_GAT"/>
    <property type="match status" value="1"/>
</dbReference>
<evidence type="ECO:0000313" key="5">
    <source>
        <dbReference type="EMBL" id="CAD9211902.1"/>
    </source>
</evidence>
<keyword evidence="2" id="KW-0808">Transferase</keyword>
<dbReference type="PANTHER" id="PTHR23416:SF23">
    <property type="entry name" value="ACETYLTRANSFERASE C18B11.09C-RELATED"/>
    <property type="match status" value="1"/>
</dbReference>
<evidence type="ECO:0000256" key="1">
    <source>
        <dbReference type="ARBA" id="ARBA00007274"/>
    </source>
</evidence>
<dbReference type="InterPro" id="IPR011004">
    <property type="entry name" value="Trimer_LpxA-like_sf"/>
</dbReference>
<dbReference type="AlphaFoldDB" id="A0A7S1SXP4"/>
<dbReference type="SMART" id="SM01266">
    <property type="entry name" value="Mac"/>
    <property type="match status" value="1"/>
</dbReference>
<evidence type="ECO:0000256" key="3">
    <source>
        <dbReference type="ARBA" id="ARBA00023315"/>
    </source>
</evidence>
<dbReference type="Pfam" id="PF14602">
    <property type="entry name" value="Hexapep_2"/>
    <property type="match status" value="1"/>
</dbReference>
<feature type="domain" description="Maltose/galactoside acetyltransferase" evidence="4">
    <location>
        <begin position="5"/>
        <end position="57"/>
    </location>
</feature>
<keyword evidence="3" id="KW-0012">Acyltransferase</keyword>
<dbReference type="GO" id="GO:0008374">
    <property type="term" value="F:O-acyltransferase activity"/>
    <property type="evidence" value="ECO:0007669"/>
    <property type="project" value="TreeGrafter"/>
</dbReference>
<dbReference type="FunFam" id="2.160.10.10:FF:000025">
    <property type="entry name" value="Hexapeptide-repeat containing-acetyltransferase"/>
    <property type="match status" value="1"/>
</dbReference>
<accession>A0A7S1SXP4</accession>
<dbReference type="InterPro" id="IPR018357">
    <property type="entry name" value="Hexapep_transf_CS"/>
</dbReference>
<proteinExistence type="inferred from homology"/>
<dbReference type="InterPro" id="IPR024688">
    <property type="entry name" value="Mac_dom"/>
</dbReference>
<sequence length="191" mass="20849">MASEKEKMMAGELYRAFDAELEAEREAAHGLVTRFNDAREAQERAALLKELLGSFPCDAPPLIEPKFRCDYGSNIRLGRHFYANFDCCILDCNYVTIGDDVFFAPGVQIYTAGHPTDPTLRGNYLKGFEFAKPVRIGDRCWLGGCAIVLPGVTIGNDVTVGAGSVVTKDVPDGVVVAGNPARIIRKVEGYQ</sequence>
<evidence type="ECO:0000256" key="2">
    <source>
        <dbReference type="ARBA" id="ARBA00022679"/>
    </source>
</evidence>
<dbReference type="PANTHER" id="PTHR23416">
    <property type="entry name" value="SIALIC ACID SYNTHASE-RELATED"/>
    <property type="match status" value="1"/>
</dbReference>
<name>A0A7S1SXP4_9CHLO</name>
<organism evidence="5">
    <name type="scientific">Tetraselmis chuii</name>
    <dbReference type="NCBI Taxonomy" id="63592"/>
    <lineage>
        <taxon>Eukaryota</taxon>
        <taxon>Viridiplantae</taxon>
        <taxon>Chlorophyta</taxon>
        <taxon>core chlorophytes</taxon>
        <taxon>Chlorodendrophyceae</taxon>
        <taxon>Chlorodendrales</taxon>
        <taxon>Chlorodendraceae</taxon>
        <taxon>Tetraselmis</taxon>
    </lineage>
</organism>
<dbReference type="Gene3D" id="2.160.10.10">
    <property type="entry name" value="Hexapeptide repeat proteins"/>
    <property type="match status" value="1"/>
</dbReference>